<comment type="caution">
    <text evidence="1">The sequence shown here is derived from an EMBL/GenBank/DDBJ whole genome shotgun (WGS) entry which is preliminary data.</text>
</comment>
<sequence>MTMWPRRIGWVRARRSRRHQDRRFGRTRRASARRPGGIAELQAVEGLVVGVEEAETFACFGEGGLPDLRGEIAAEADEELLDAAEVAEVRLRPKQFLGVVRARGAVAATKQLLADPRHTSYGFEKL</sequence>
<dbReference type="RefSeq" id="WP_187245714.1">
    <property type="nucleotide sequence ID" value="NZ_BAAAOK010000001.1"/>
</dbReference>
<proteinExistence type="predicted"/>
<reference evidence="1 2" key="1">
    <citation type="submission" date="2020-06" db="EMBL/GenBank/DDBJ databases">
        <title>Actinomadura xiongansis sp. nov., isolated from soil of Baiyangdian.</title>
        <authorList>
            <person name="Zhang X."/>
        </authorList>
    </citation>
    <scope>NUCLEOTIDE SEQUENCE [LARGE SCALE GENOMIC DNA]</scope>
    <source>
        <strain evidence="1 2">HBUM206468</strain>
    </source>
</reference>
<organism evidence="1 2">
    <name type="scientific">Actinomadura alba</name>
    <dbReference type="NCBI Taxonomy" id="406431"/>
    <lineage>
        <taxon>Bacteria</taxon>
        <taxon>Bacillati</taxon>
        <taxon>Actinomycetota</taxon>
        <taxon>Actinomycetes</taxon>
        <taxon>Streptosporangiales</taxon>
        <taxon>Thermomonosporaceae</taxon>
        <taxon>Actinomadura</taxon>
    </lineage>
</organism>
<dbReference type="EMBL" id="JABVEC010000020">
    <property type="protein sequence ID" value="MBC6468672.1"/>
    <property type="molecule type" value="Genomic_DNA"/>
</dbReference>
<gene>
    <name evidence="1" type="ORF">HKK74_24710</name>
</gene>
<keyword evidence="2" id="KW-1185">Reference proteome</keyword>
<protein>
    <submittedName>
        <fullName evidence="1">Uncharacterized protein</fullName>
    </submittedName>
</protein>
<evidence type="ECO:0000313" key="2">
    <source>
        <dbReference type="Proteomes" id="UP000805614"/>
    </source>
</evidence>
<evidence type="ECO:0000313" key="1">
    <source>
        <dbReference type="EMBL" id="MBC6468672.1"/>
    </source>
</evidence>
<name>A0ABR7LVY4_9ACTN</name>
<dbReference type="Proteomes" id="UP000805614">
    <property type="component" value="Unassembled WGS sequence"/>
</dbReference>
<accession>A0ABR7LVY4</accession>